<name>A0AAD8X3R7_LOLMU</name>
<feature type="compositionally biased region" description="Basic residues" evidence="2">
    <location>
        <begin position="157"/>
        <end position="174"/>
    </location>
</feature>
<dbReference type="GO" id="GO:0008270">
    <property type="term" value="F:zinc ion binding"/>
    <property type="evidence" value="ECO:0007669"/>
    <property type="project" value="UniProtKB-KW"/>
</dbReference>
<evidence type="ECO:0000313" key="5">
    <source>
        <dbReference type="Proteomes" id="UP001231189"/>
    </source>
</evidence>
<dbReference type="GO" id="GO:0003676">
    <property type="term" value="F:nucleic acid binding"/>
    <property type="evidence" value="ECO:0007669"/>
    <property type="project" value="InterPro"/>
</dbReference>
<dbReference type="InterPro" id="IPR036875">
    <property type="entry name" value="Znf_CCHC_sf"/>
</dbReference>
<accession>A0AAD8X3R7</accession>
<dbReference type="InterPro" id="IPR001878">
    <property type="entry name" value="Znf_CCHC"/>
</dbReference>
<feature type="region of interest" description="Disordered" evidence="2">
    <location>
        <begin position="84"/>
        <end position="105"/>
    </location>
</feature>
<keyword evidence="5" id="KW-1185">Reference proteome</keyword>
<sequence length="204" mass="22446">MPPAQTYRPNHRNNNGGPPKPGGNNNHNSHNNNGNNTNTGPRTGSNAIPVTPKDKSTVNCYECGVVGHYSKECPKKLAKIAANTATPAQQQRRFASRKNQNNNNGRLYHMTATEAQKHPRPRQHNLAQKHLLITTTLPVPSWSSPTHGIGQASRAQTRQKRARHAVSAPRRRPGRASARPRLDSLDLLSLSPFARMLTTPTSTR</sequence>
<protein>
    <recommendedName>
        <fullName evidence="3">CCHC-type domain-containing protein</fullName>
    </recommendedName>
</protein>
<evidence type="ECO:0000256" key="1">
    <source>
        <dbReference type="PROSITE-ProRule" id="PRU00047"/>
    </source>
</evidence>
<dbReference type="SMART" id="SM00343">
    <property type="entry name" value="ZnF_C2HC"/>
    <property type="match status" value="1"/>
</dbReference>
<feature type="domain" description="CCHC-type" evidence="3">
    <location>
        <begin position="60"/>
        <end position="75"/>
    </location>
</feature>
<organism evidence="4 5">
    <name type="scientific">Lolium multiflorum</name>
    <name type="common">Italian ryegrass</name>
    <name type="synonym">Lolium perenne subsp. multiflorum</name>
    <dbReference type="NCBI Taxonomy" id="4521"/>
    <lineage>
        <taxon>Eukaryota</taxon>
        <taxon>Viridiplantae</taxon>
        <taxon>Streptophyta</taxon>
        <taxon>Embryophyta</taxon>
        <taxon>Tracheophyta</taxon>
        <taxon>Spermatophyta</taxon>
        <taxon>Magnoliopsida</taxon>
        <taxon>Liliopsida</taxon>
        <taxon>Poales</taxon>
        <taxon>Poaceae</taxon>
        <taxon>BOP clade</taxon>
        <taxon>Pooideae</taxon>
        <taxon>Poodae</taxon>
        <taxon>Poeae</taxon>
        <taxon>Poeae Chloroplast Group 2 (Poeae type)</taxon>
        <taxon>Loliodinae</taxon>
        <taxon>Loliinae</taxon>
        <taxon>Lolium</taxon>
    </lineage>
</organism>
<dbReference type="Gene3D" id="4.10.60.10">
    <property type="entry name" value="Zinc finger, CCHC-type"/>
    <property type="match status" value="1"/>
</dbReference>
<proteinExistence type="predicted"/>
<feature type="region of interest" description="Disordered" evidence="2">
    <location>
        <begin position="1"/>
        <end position="54"/>
    </location>
</feature>
<gene>
    <name evidence="4" type="ORF">QYE76_012233</name>
</gene>
<dbReference type="EMBL" id="JAUUTY010000001">
    <property type="protein sequence ID" value="KAK1695536.1"/>
    <property type="molecule type" value="Genomic_DNA"/>
</dbReference>
<dbReference type="PROSITE" id="PS50158">
    <property type="entry name" value="ZF_CCHC"/>
    <property type="match status" value="1"/>
</dbReference>
<comment type="caution">
    <text evidence="4">The sequence shown here is derived from an EMBL/GenBank/DDBJ whole genome shotgun (WGS) entry which is preliminary data.</text>
</comment>
<evidence type="ECO:0000256" key="2">
    <source>
        <dbReference type="SAM" id="MobiDB-lite"/>
    </source>
</evidence>
<dbReference type="AlphaFoldDB" id="A0AAD8X3R7"/>
<feature type="region of interest" description="Disordered" evidence="2">
    <location>
        <begin position="138"/>
        <end position="183"/>
    </location>
</feature>
<evidence type="ECO:0000259" key="3">
    <source>
        <dbReference type="PROSITE" id="PS50158"/>
    </source>
</evidence>
<dbReference type="SUPFAM" id="SSF57756">
    <property type="entry name" value="Retrovirus zinc finger-like domains"/>
    <property type="match status" value="1"/>
</dbReference>
<evidence type="ECO:0000313" key="4">
    <source>
        <dbReference type="EMBL" id="KAK1695536.1"/>
    </source>
</evidence>
<keyword evidence="1" id="KW-0863">Zinc-finger</keyword>
<keyword evidence="1" id="KW-0862">Zinc</keyword>
<dbReference type="Pfam" id="PF00098">
    <property type="entry name" value="zf-CCHC"/>
    <property type="match status" value="1"/>
</dbReference>
<keyword evidence="1" id="KW-0479">Metal-binding</keyword>
<feature type="compositionally biased region" description="Low complexity" evidence="2">
    <location>
        <begin position="12"/>
        <end position="46"/>
    </location>
</feature>
<dbReference type="Proteomes" id="UP001231189">
    <property type="component" value="Unassembled WGS sequence"/>
</dbReference>
<reference evidence="4" key="1">
    <citation type="submission" date="2023-07" db="EMBL/GenBank/DDBJ databases">
        <title>A chromosome-level genome assembly of Lolium multiflorum.</title>
        <authorList>
            <person name="Chen Y."/>
            <person name="Copetti D."/>
            <person name="Kolliker R."/>
            <person name="Studer B."/>
        </authorList>
    </citation>
    <scope>NUCLEOTIDE SEQUENCE</scope>
    <source>
        <strain evidence="4">02402/16</strain>
        <tissue evidence="4">Leaf</tissue>
    </source>
</reference>